<feature type="transmembrane region" description="Helical" evidence="4">
    <location>
        <begin position="278"/>
        <end position="297"/>
    </location>
</feature>
<evidence type="ECO:0000313" key="6">
    <source>
        <dbReference type="EMBL" id="MSA94868.1"/>
    </source>
</evidence>
<feature type="transmembrane region" description="Helical" evidence="4">
    <location>
        <begin position="112"/>
        <end position="132"/>
    </location>
</feature>
<dbReference type="Gene3D" id="1.10.10.10">
    <property type="entry name" value="Winged helix-like DNA-binding domain superfamily/Winged helix DNA-binding domain"/>
    <property type="match status" value="1"/>
</dbReference>
<dbReference type="EMBL" id="WKZA01000026">
    <property type="protein sequence ID" value="MSA94868.1"/>
    <property type="molecule type" value="Genomic_DNA"/>
</dbReference>
<dbReference type="InterPro" id="IPR036388">
    <property type="entry name" value="WH-like_DNA-bd_sf"/>
</dbReference>
<keyword evidence="4" id="KW-0812">Transmembrane</keyword>
<proteinExistence type="predicted"/>
<dbReference type="Proteomes" id="UP000285258">
    <property type="component" value="Unassembled WGS sequence"/>
</dbReference>
<gene>
    <name evidence="7" type="ORF">DMP12_06360</name>
    <name evidence="6" type="ORF">GKG38_07305</name>
</gene>
<keyword evidence="4" id="KW-0472">Membrane</keyword>
<feature type="transmembrane region" description="Helical" evidence="4">
    <location>
        <begin position="371"/>
        <end position="389"/>
    </location>
</feature>
<dbReference type="EMBL" id="QIBW01000006">
    <property type="protein sequence ID" value="ROT90161.1"/>
    <property type="molecule type" value="Genomic_DNA"/>
</dbReference>
<keyword evidence="3" id="KW-0804">Transcription</keyword>
<dbReference type="PROSITE" id="PS50043">
    <property type="entry name" value="HTH_LUXR_2"/>
    <property type="match status" value="1"/>
</dbReference>
<feature type="transmembrane region" description="Helical" evidence="4">
    <location>
        <begin position="331"/>
        <end position="350"/>
    </location>
</feature>
<dbReference type="CDD" id="cd06170">
    <property type="entry name" value="LuxR_C_like"/>
    <property type="match status" value="1"/>
</dbReference>
<evidence type="ECO:0000313" key="9">
    <source>
        <dbReference type="Proteomes" id="UP000462865"/>
    </source>
</evidence>
<dbReference type="AlphaFoldDB" id="A0A423UKN1"/>
<dbReference type="PRINTS" id="PR00038">
    <property type="entry name" value="HTHLUXR"/>
</dbReference>
<keyword evidence="2" id="KW-0238">DNA-binding</keyword>
<dbReference type="GO" id="GO:0003677">
    <property type="term" value="F:DNA binding"/>
    <property type="evidence" value="ECO:0007669"/>
    <property type="project" value="UniProtKB-KW"/>
</dbReference>
<evidence type="ECO:0000256" key="3">
    <source>
        <dbReference type="ARBA" id="ARBA00023163"/>
    </source>
</evidence>
<evidence type="ECO:0000313" key="8">
    <source>
        <dbReference type="Proteomes" id="UP000285258"/>
    </source>
</evidence>
<sequence length="511" mass="56061">MTRFSRDHRRRPLTAQERQLLPATKSAAPAEGDARDLLIGNSSRRVILGIVALAAYWAWIFSIFHANVLNPFATADFSAYLLLCVIVAGASALSMVVFALAGWYLQHVVDRLWFGIGVALLSILAEVPAFLGQMGSELGFLQAGVLFALGGLASSFVYLKTGPFFVWLRRAKLMRSIALAFLLASLLYVLPLFMDPVVGIVMIASFPAVSVACSHLAGKGIGPKRLEDAASYRAYLEAVLDRFREFVPTLPRTLLYTLVFGVTSYTVLSLAVGNGLVVVIAASIAVSSLAFAVYVLSKKVEADSDLYRMLLLPLIALAVLPFPYVPEMLKVFFLALIIFGFTCYDAITWGDLADEISDRQLPVYASYAPPTIGNFAGIFIGWSVGALLYAGLGKAGFDTGYAIFSIIIVIALVMLLVWDLVKSRKEESGEPQADAFLDKWKAACAEIAEAYELTNQETRIHTMLARGRNQHYIAEELVISPHTIKTHTYHIYKKLDVHSQQELIDMVEAKL</sequence>
<dbReference type="PANTHER" id="PTHR44688">
    <property type="entry name" value="DNA-BINDING TRANSCRIPTIONAL ACTIVATOR DEVR_DOSR"/>
    <property type="match status" value="1"/>
</dbReference>
<organism evidence="7 8">
    <name type="scientific">Gordonibacter urolithinfaciens</name>
    <dbReference type="NCBI Taxonomy" id="1335613"/>
    <lineage>
        <taxon>Bacteria</taxon>
        <taxon>Bacillati</taxon>
        <taxon>Actinomycetota</taxon>
        <taxon>Coriobacteriia</taxon>
        <taxon>Eggerthellales</taxon>
        <taxon>Eggerthellaceae</taxon>
        <taxon>Gordonibacter</taxon>
    </lineage>
</organism>
<feature type="transmembrane region" description="Helical" evidence="4">
    <location>
        <begin position="138"/>
        <end position="161"/>
    </location>
</feature>
<keyword evidence="4" id="KW-1133">Transmembrane helix</keyword>
<dbReference type="InterPro" id="IPR000792">
    <property type="entry name" value="Tscrpt_reg_LuxR_C"/>
</dbReference>
<feature type="transmembrane region" description="Helical" evidence="4">
    <location>
        <begin position="309"/>
        <end position="325"/>
    </location>
</feature>
<feature type="transmembrane region" description="Helical" evidence="4">
    <location>
        <begin position="46"/>
        <end position="65"/>
    </location>
</feature>
<feature type="transmembrane region" description="Helical" evidence="4">
    <location>
        <begin position="401"/>
        <end position="421"/>
    </location>
</feature>
<dbReference type="Proteomes" id="UP000462865">
    <property type="component" value="Unassembled WGS sequence"/>
</dbReference>
<evidence type="ECO:0000256" key="2">
    <source>
        <dbReference type="ARBA" id="ARBA00023125"/>
    </source>
</evidence>
<reference evidence="8" key="1">
    <citation type="submission" date="2018-05" db="EMBL/GenBank/DDBJ databases">
        <title>Genome Sequencing of selected type strains of the family Eggerthellaceae.</title>
        <authorList>
            <person name="Danylec N."/>
            <person name="Stoll D.A."/>
            <person name="Doetsch A."/>
            <person name="Huch M."/>
        </authorList>
    </citation>
    <scope>NUCLEOTIDE SEQUENCE [LARGE SCALE GENOMIC DNA]</scope>
    <source>
        <strain evidence="8">DSM 27213</strain>
    </source>
</reference>
<dbReference type="SMART" id="SM00421">
    <property type="entry name" value="HTH_LUXR"/>
    <property type="match status" value="1"/>
</dbReference>
<evidence type="ECO:0000313" key="7">
    <source>
        <dbReference type="EMBL" id="ROT90161.1"/>
    </source>
</evidence>
<feature type="transmembrane region" description="Helical" evidence="4">
    <location>
        <begin position="253"/>
        <end position="272"/>
    </location>
</feature>
<reference evidence="7" key="3">
    <citation type="journal article" date="2019" name="Microbiol. Resour. Announc.">
        <title>Draft Genome Sequences of Type Strains of Gordonibacter faecihominis, Paraeggerthella hongkongensis, Parvibacter caecicola,Slackia equolifaciens, Slackia faecicanis, and Slackia isoflavoniconvertens.</title>
        <authorList>
            <person name="Danylec N."/>
            <person name="Stoll D.A."/>
            <person name="Dotsch A."/>
            <person name="Huch M."/>
        </authorList>
    </citation>
    <scope>NUCLEOTIDE SEQUENCE</scope>
    <source>
        <strain evidence="7">DSM 27213</strain>
    </source>
</reference>
<evidence type="ECO:0000256" key="4">
    <source>
        <dbReference type="SAM" id="Phobius"/>
    </source>
</evidence>
<feature type="domain" description="HTH luxR-type" evidence="5">
    <location>
        <begin position="446"/>
        <end position="511"/>
    </location>
</feature>
<dbReference type="Pfam" id="PF00196">
    <property type="entry name" value="GerE"/>
    <property type="match status" value="1"/>
</dbReference>
<dbReference type="InterPro" id="IPR016032">
    <property type="entry name" value="Sig_transdc_resp-reg_C-effctor"/>
</dbReference>
<accession>A0A423UKN1</accession>
<dbReference type="PANTHER" id="PTHR44688:SF16">
    <property type="entry name" value="DNA-BINDING TRANSCRIPTIONAL ACTIVATOR DEVR_DOSR"/>
    <property type="match status" value="1"/>
</dbReference>
<dbReference type="GO" id="GO:0006355">
    <property type="term" value="P:regulation of DNA-templated transcription"/>
    <property type="evidence" value="ECO:0007669"/>
    <property type="project" value="InterPro"/>
</dbReference>
<evidence type="ECO:0000256" key="1">
    <source>
        <dbReference type="ARBA" id="ARBA00023015"/>
    </source>
</evidence>
<dbReference type="SUPFAM" id="SSF46894">
    <property type="entry name" value="C-terminal effector domain of the bipartite response regulators"/>
    <property type="match status" value="1"/>
</dbReference>
<keyword evidence="1" id="KW-0805">Transcription regulation</keyword>
<reference evidence="7" key="2">
    <citation type="journal article" date="2019" name="Int. J. Syst. Evol. Microbiol.">
        <title>Gordonibacter faecihominis is a later heterotypic synonym of Gordonibacter urolithinfaciens.</title>
        <authorList>
            <person name="Danylec N."/>
            <person name="Stoll D.A."/>
            <person name="Huch M."/>
        </authorList>
    </citation>
    <scope>NUCLEOTIDE SEQUENCE</scope>
    <source>
        <strain evidence="7">DSM 27213</strain>
    </source>
</reference>
<name>A0A423UKN1_9ACTN</name>
<reference evidence="6 9" key="4">
    <citation type="journal article" date="2019" name="Nat. Med.">
        <title>A library of human gut bacterial isolates paired with longitudinal multiomics data enables mechanistic microbiome research.</title>
        <authorList>
            <person name="Poyet M."/>
            <person name="Groussin M."/>
            <person name="Gibbons S.M."/>
            <person name="Avila-Pacheco J."/>
            <person name="Jiang X."/>
            <person name="Kearney S.M."/>
            <person name="Perrotta A.R."/>
            <person name="Berdy B."/>
            <person name="Zhao S."/>
            <person name="Lieberman T.D."/>
            <person name="Swanson P.K."/>
            <person name="Smith M."/>
            <person name="Roesemann S."/>
            <person name="Alexander J.E."/>
            <person name="Rich S.A."/>
            <person name="Livny J."/>
            <person name="Vlamakis H."/>
            <person name="Clish C."/>
            <person name="Bullock K."/>
            <person name="Deik A."/>
            <person name="Scott J."/>
            <person name="Pierce K.A."/>
            <person name="Xavier R.J."/>
            <person name="Alm E.J."/>
        </authorList>
    </citation>
    <scope>NUCLEOTIDE SEQUENCE [LARGE SCALE GENOMIC DNA]</scope>
    <source>
        <strain evidence="6 9">BIOML-A1</strain>
    </source>
</reference>
<protein>
    <submittedName>
        <fullName evidence="7">LuxR family transcriptional regulator</fullName>
    </submittedName>
</protein>
<feature type="transmembrane region" description="Helical" evidence="4">
    <location>
        <begin position="77"/>
        <end position="105"/>
    </location>
</feature>
<comment type="caution">
    <text evidence="7">The sequence shown here is derived from an EMBL/GenBank/DDBJ whole genome shotgun (WGS) entry which is preliminary data.</text>
</comment>
<evidence type="ECO:0000259" key="5">
    <source>
        <dbReference type="PROSITE" id="PS50043"/>
    </source>
</evidence>